<proteinExistence type="predicted"/>
<protein>
    <submittedName>
        <fullName evidence="1">Uncharacterized protein</fullName>
    </submittedName>
</protein>
<dbReference type="AlphaFoldDB" id="A0A0F3GLV4"/>
<gene>
    <name evidence="1" type="ORF">MBAV_005009</name>
</gene>
<reference evidence="1 2" key="1">
    <citation type="submission" date="2015-02" db="EMBL/GenBank/DDBJ databases">
        <title>Single-cell genomics of uncultivated deep-branching MTB reveals a conserved set of magnetosome genes.</title>
        <authorList>
            <person name="Kolinko S."/>
            <person name="Richter M."/>
            <person name="Glockner F.O."/>
            <person name="Brachmann A."/>
            <person name="Schuler D."/>
        </authorList>
    </citation>
    <scope>NUCLEOTIDE SEQUENCE [LARGE SCALE GENOMIC DNA]</scope>
    <source>
        <strain evidence="1">TM-1</strain>
    </source>
</reference>
<keyword evidence="2" id="KW-1185">Reference proteome</keyword>
<organism evidence="1 2">
    <name type="scientific">Candidatus Magnetobacterium bavaricum</name>
    <dbReference type="NCBI Taxonomy" id="29290"/>
    <lineage>
        <taxon>Bacteria</taxon>
        <taxon>Pseudomonadati</taxon>
        <taxon>Nitrospirota</taxon>
        <taxon>Thermodesulfovibrionia</taxon>
        <taxon>Thermodesulfovibrionales</taxon>
        <taxon>Candidatus Magnetobacteriaceae</taxon>
        <taxon>Candidatus Magnetobacterium</taxon>
    </lineage>
</organism>
<accession>A0A0F3GLV4</accession>
<comment type="caution">
    <text evidence="1">The sequence shown here is derived from an EMBL/GenBank/DDBJ whole genome shotgun (WGS) entry which is preliminary data.</text>
</comment>
<evidence type="ECO:0000313" key="1">
    <source>
        <dbReference type="EMBL" id="KJU82797.1"/>
    </source>
</evidence>
<name>A0A0F3GLV4_9BACT</name>
<sequence>MMIWRDKMKKESNDVLKNFQEMQEMISRFKGNSVKEFIPMSQWGKSDILENKNIRSTNINIPSYIKGV</sequence>
<dbReference type="EMBL" id="LACI01002163">
    <property type="protein sequence ID" value="KJU82797.1"/>
    <property type="molecule type" value="Genomic_DNA"/>
</dbReference>
<dbReference type="Proteomes" id="UP000033423">
    <property type="component" value="Unassembled WGS sequence"/>
</dbReference>
<evidence type="ECO:0000313" key="2">
    <source>
        <dbReference type="Proteomes" id="UP000033423"/>
    </source>
</evidence>